<evidence type="ECO:0000313" key="3">
    <source>
        <dbReference type="EMBL" id="SDG56731.1"/>
    </source>
</evidence>
<keyword evidence="1" id="KW-0472">Membrane</keyword>
<sequence length="196" mass="21721">MKSDAAVCYKEIKTADSTYGEKVKQVRSPSPRTAAKLAVIPGLGQVYNRDFWKIPIVYASLGGSLVAIHLNSTKYQDFLKAYLAFYNLGDGSLNQGVTADTRIPVVVRNLFNTKSVVKLYTRDQVARKKDVWRRYRNVSVLVSGIIYVLSIIEANVAAHLKSFDVSDDLTLQILPEPVTQPGIISGANIRIVLSFK</sequence>
<name>A0A1G7VB09_9BACT</name>
<dbReference type="EMBL" id="FNAN01000020">
    <property type="protein sequence ID" value="SDG56731.1"/>
    <property type="molecule type" value="Genomic_DNA"/>
</dbReference>
<dbReference type="InterPro" id="IPR043738">
    <property type="entry name" value="DUF5683"/>
</dbReference>
<dbReference type="Proteomes" id="UP000198748">
    <property type="component" value="Unassembled WGS sequence"/>
</dbReference>
<feature type="domain" description="DUF5683" evidence="2">
    <location>
        <begin position="29"/>
        <end position="185"/>
    </location>
</feature>
<accession>A0A1G7VB09</accession>
<feature type="transmembrane region" description="Helical" evidence="1">
    <location>
        <begin position="138"/>
        <end position="158"/>
    </location>
</feature>
<keyword evidence="4" id="KW-1185">Reference proteome</keyword>
<evidence type="ECO:0000256" key="1">
    <source>
        <dbReference type="SAM" id="Phobius"/>
    </source>
</evidence>
<keyword evidence="1" id="KW-0812">Transmembrane</keyword>
<proteinExistence type="predicted"/>
<protein>
    <recommendedName>
        <fullName evidence="2">DUF5683 domain-containing protein</fullName>
    </recommendedName>
</protein>
<keyword evidence="1" id="KW-1133">Transmembrane helix</keyword>
<dbReference type="STRING" id="659014.SAMN04487996_12017"/>
<organism evidence="3 4">
    <name type="scientific">Dyadobacter soli</name>
    <dbReference type="NCBI Taxonomy" id="659014"/>
    <lineage>
        <taxon>Bacteria</taxon>
        <taxon>Pseudomonadati</taxon>
        <taxon>Bacteroidota</taxon>
        <taxon>Cytophagia</taxon>
        <taxon>Cytophagales</taxon>
        <taxon>Spirosomataceae</taxon>
        <taxon>Dyadobacter</taxon>
    </lineage>
</organism>
<dbReference type="AlphaFoldDB" id="A0A1G7VB09"/>
<gene>
    <name evidence="3" type="ORF">SAMN04487996_12017</name>
</gene>
<dbReference type="Pfam" id="PF18935">
    <property type="entry name" value="DUF5683"/>
    <property type="match status" value="1"/>
</dbReference>
<reference evidence="4" key="1">
    <citation type="submission" date="2016-10" db="EMBL/GenBank/DDBJ databases">
        <authorList>
            <person name="Varghese N."/>
            <person name="Submissions S."/>
        </authorList>
    </citation>
    <scope>NUCLEOTIDE SEQUENCE [LARGE SCALE GENOMIC DNA]</scope>
    <source>
        <strain evidence="4">DSM 25329</strain>
    </source>
</reference>
<evidence type="ECO:0000313" key="4">
    <source>
        <dbReference type="Proteomes" id="UP000198748"/>
    </source>
</evidence>
<evidence type="ECO:0000259" key="2">
    <source>
        <dbReference type="Pfam" id="PF18935"/>
    </source>
</evidence>